<feature type="compositionally biased region" description="Acidic residues" evidence="1">
    <location>
        <begin position="1"/>
        <end position="10"/>
    </location>
</feature>
<comment type="caution">
    <text evidence="2">The sequence shown here is derived from an EMBL/GenBank/DDBJ whole genome shotgun (WGS) entry which is preliminary data.</text>
</comment>
<sequence length="710" mass="79293">MADMDLDELLDGPSQVTNRPSRFAPKGSKFKPRPKTEPSQLPPPAASDTVEGLPVPKKEEPGVKPDIKPEFADDGNDMDVEVKPEVKEEEGDDLMETEVEAEMMQVVAKLTCILPLLLILILGPLWRPYELDDRCDEVRVKPASAELEVDLAVDVDSKNYDSGADPRVQMKKQLHLNPVHAVVQLRPSMQHLDAKDSKRKTINVEDRVKLEEPQEGKPSGPSKKLSKVPEQNNDSGEGWIPLKYHSAKSDVAAGYLGKMMSRGGSQIYFSMRSCDYLNSLCPGTSSDSFSSKGPSRRLLLTLPLKERFRTWLLEGPRVHRFDALKYLAPDESVEEILGVIQEHARLVQGLWVPKSSLVYGTDQGVEVLARDYVLLLFSKNVIINNSQLPLRPQLSKAMKEVLNVLAVERPAFNDWKLKELPDISFIKRNPSIVKKQEEEWECLEKKINDLLFGGRNGPGVKTSSKSNTTNNPAAPKSSSRVATRAPNGAPSKTAMPEEVREAVTKALQKLFKSIKVCSFQQISQRLRDMAVSESKRSTGFAREAVAAANSIDAFPDELQAIISQVAVNIHGICVPKSSPDNPQYDPFRKIVIDLFLAEGPNAKLKKAPIVEAAKMQLKREIPSIEYQKVLRSNTRLTYPRGQTHNFLKERNYVLAYVERVLGRLRVHLCEGRESEVRERGRLLSTHLLVLQELCLSQGSAWVLRSADGNP</sequence>
<reference evidence="2" key="2">
    <citation type="journal article" date="2024" name="Plant">
        <title>Genomic evolution and insights into agronomic trait innovations of Sesamum species.</title>
        <authorList>
            <person name="Miao H."/>
            <person name="Wang L."/>
            <person name="Qu L."/>
            <person name="Liu H."/>
            <person name="Sun Y."/>
            <person name="Le M."/>
            <person name="Wang Q."/>
            <person name="Wei S."/>
            <person name="Zheng Y."/>
            <person name="Lin W."/>
            <person name="Duan Y."/>
            <person name="Cao H."/>
            <person name="Xiong S."/>
            <person name="Wang X."/>
            <person name="Wei L."/>
            <person name="Li C."/>
            <person name="Ma Q."/>
            <person name="Ju M."/>
            <person name="Zhao R."/>
            <person name="Li G."/>
            <person name="Mu C."/>
            <person name="Tian Q."/>
            <person name="Mei H."/>
            <person name="Zhang T."/>
            <person name="Gao T."/>
            <person name="Zhang H."/>
        </authorList>
    </citation>
    <scope>NUCLEOTIDE SEQUENCE</scope>
    <source>
        <strain evidence="2">G02</strain>
    </source>
</reference>
<dbReference type="EMBL" id="JACGWJ010000013">
    <property type="protein sequence ID" value="KAL0378106.1"/>
    <property type="molecule type" value="Genomic_DNA"/>
</dbReference>
<dbReference type="AlphaFoldDB" id="A0AAW2REV5"/>
<organism evidence="2">
    <name type="scientific">Sesamum radiatum</name>
    <name type="common">Black benniseed</name>
    <dbReference type="NCBI Taxonomy" id="300843"/>
    <lineage>
        <taxon>Eukaryota</taxon>
        <taxon>Viridiplantae</taxon>
        <taxon>Streptophyta</taxon>
        <taxon>Embryophyta</taxon>
        <taxon>Tracheophyta</taxon>
        <taxon>Spermatophyta</taxon>
        <taxon>Magnoliopsida</taxon>
        <taxon>eudicotyledons</taxon>
        <taxon>Gunneridae</taxon>
        <taxon>Pentapetalae</taxon>
        <taxon>asterids</taxon>
        <taxon>lamiids</taxon>
        <taxon>Lamiales</taxon>
        <taxon>Pedaliaceae</taxon>
        <taxon>Sesamum</taxon>
    </lineage>
</organism>
<reference evidence="2" key="1">
    <citation type="submission" date="2020-06" db="EMBL/GenBank/DDBJ databases">
        <authorList>
            <person name="Li T."/>
            <person name="Hu X."/>
            <person name="Zhang T."/>
            <person name="Song X."/>
            <person name="Zhang H."/>
            <person name="Dai N."/>
            <person name="Sheng W."/>
            <person name="Hou X."/>
            <person name="Wei L."/>
        </authorList>
    </citation>
    <scope>NUCLEOTIDE SEQUENCE</scope>
    <source>
        <strain evidence="2">G02</strain>
        <tissue evidence="2">Leaf</tissue>
    </source>
</reference>
<feature type="region of interest" description="Disordered" evidence="1">
    <location>
        <begin position="188"/>
        <end position="240"/>
    </location>
</feature>
<dbReference type="PANTHER" id="PTHR12069:SF0">
    <property type="entry name" value="DNA-DIRECTED RNA POLYMERASE III SUBUNIT RPC5"/>
    <property type="match status" value="1"/>
</dbReference>
<dbReference type="GO" id="GO:0005666">
    <property type="term" value="C:RNA polymerase III complex"/>
    <property type="evidence" value="ECO:0007669"/>
    <property type="project" value="TreeGrafter"/>
</dbReference>
<name>A0AAW2REV5_SESRA</name>
<proteinExistence type="predicted"/>
<keyword evidence="2" id="KW-0804">Transcription</keyword>
<dbReference type="GO" id="GO:0042797">
    <property type="term" value="P:tRNA transcription by RNA polymerase III"/>
    <property type="evidence" value="ECO:0007669"/>
    <property type="project" value="TreeGrafter"/>
</dbReference>
<dbReference type="InterPro" id="IPR006886">
    <property type="entry name" value="RNA_pol_III_Rpc5"/>
</dbReference>
<feature type="region of interest" description="Disordered" evidence="1">
    <location>
        <begin position="454"/>
        <end position="497"/>
    </location>
</feature>
<evidence type="ECO:0000313" key="2">
    <source>
        <dbReference type="EMBL" id="KAL0378106.1"/>
    </source>
</evidence>
<accession>A0AAW2REV5</accession>
<feature type="compositionally biased region" description="Basic and acidic residues" evidence="1">
    <location>
        <begin position="56"/>
        <end position="71"/>
    </location>
</feature>
<feature type="compositionally biased region" description="Basic and acidic residues" evidence="1">
    <location>
        <begin position="202"/>
        <end position="215"/>
    </location>
</feature>
<protein>
    <submittedName>
        <fullName evidence="2">DNA-directed RNA polymerase III subunit RPC5</fullName>
    </submittedName>
</protein>
<evidence type="ECO:0000256" key="1">
    <source>
        <dbReference type="SAM" id="MobiDB-lite"/>
    </source>
</evidence>
<keyword evidence="2" id="KW-0240">DNA-directed RNA polymerase</keyword>
<feature type="compositionally biased region" description="Polar residues" evidence="1">
    <location>
        <begin position="461"/>
        <end position="481"/>
    </location>
</feature>
<dbReference type="PANTHER" id="PTHR12069">
    <property type="entry name" value="DNA-DIRECTED RNA POLYMERASES III 80 KDA POLYPEPTIDE RNA POLYMERASE III SUBUNIT 5"/>
    <property type="match status" value="1"/>
</dbReference>
<dbReference type="Pfam" id="PF04801">
    <property type="entry name" value="RPC5"/>
    <property type="match status" value="2"/>
</dbReference>
<feature type="region of interest" description="Disordered" evidence="1">
    <location>
        <begin position="1"/>
        <end position="77"/>
    </location>
</feature>
<gene>
    <name evidence="2" type="ORF">Sradi_3116100</name>
</gene>